<dbReference type="InParanoid" id="Q7USU2"/>
<dbReference type="HOGENOM" id="CLU_2685366_0_0_0"/>
<reference evidence="1 2" key="1">
    <citation type="journal article" date="2003" name="Proc. Natl. Acad. Sci. U.S.A.">
        <title>Complete genome sequence of the marine planctomycete Pirellula sp. strain 1.</title>
        <authorList>
            <person name="Gloeckner F.O."/>
            <person name="Kube M."/>
            <person name="Bauer M."/>
            <person name="Teeling H."/>
            <person name="Lombardot T."/>
            <person name="Ludwig W."/>
            <person name="Gade D."/>
            <person name="Beck A."/>
            <person name="Borzym K."/>
            <person name="Heitmann K."/>
            <person name="Rabus R."/>
            <person name="Schlesner H."/>
            <person name="Amann R."/>
            <person name="Reinhardt R."/>
        </authorList>
    </citation>
    <scope>NUCLEOTIDE SEQUENCE [LARGE SCALE GENOMIC DNA]</scope>
    <source>
        <strain evidence="2">DSM 10527 / NCIMB 13988 / SH1</strain>
    </source>
</reference>
<accession>Q7USU2</accession>
<dbReference type="KEGG" id="rba:RB4297"/>
<proteinExistence type="predicted"/>
<protein>
    <submittedName>
        <fullName evidence="1">Uncharacterized protein</fullName>
    </submittedName>
</protein>
<dbReference type="AlphaFoldDB" id="Q7USU2"/>
<dbReference type="Proteomes" id="UP000001025">
    <property type="component" value="Chromosome"/>
</dbReference>
<dbReference type="EnsemblBacteria" id="CAD73700">
    <property type="protein sequence ID" value="CAD73700"/>
    <property type="gene ID" value="RB4297"/>
</dbReference>
<keyword evidence="2" id="KW-1185">Reference proteome</keyword>
<organism evidence="1 2">
    <name type="scientific">Rhodopirellula baltica (strain DSM 10527 / NCIMB 13988 / SH1)</name>
    <dbReference type="NCBI Taxonomy" id="243090"/>
    <lineage>
        <taxon>Bacteria</taxon>
        <taxon>Pseudomonadati</taxon>
        <taxon>Planctomycetota</taxon>
        <taxon>Planctomycetia</taxon>
        <taxon>Pirellulales</taxon>
        <taxon>Pirellulaceae</taxon>
        <taxon>Rhodopirellula</taxon>
    </lineage>
</organism>
<evidence type="ECO:0000313" key="2">
    <source>
        <dbReference type="Proteomes" id="UP000001025"/>
    </source>
</evidence>
<sequence>MLRVTLLLVISVPLRSHVFRCYFVKSLPPLAGRWRPPRPVESYGISNRYATLCLTFAKNIERYSPRAAFFGLGC</sequence>
<dbReference type="EMBL" id="BX294140">
    <property type="protein sequence ID" value="CAD73700.1"/>
    <property type="molecule type" value="Genomic_DNA"/>
</dbReference>
<evidence type="ECO:0000313" key="1">
    <source>
        <dbReference type="EMBL" id="CAD73700.1"/>
    </source>
</evidence>
<gene>
    <name evidence="1" type="ordered locus">RB4297</name>
</gene>
<name>Q7USU2_RHOBA</name>